<evidence type="ECO:0000256" key="3">
    <source>
        <dbReference type="ARBA" id="ARBA00023125"/>
    </source>
</evidence>
<evidence type="ECO:0000259" key="8">
    <source>
        <dbReference type="PROSITE" id="PS00036"/>
    </source>
</evidence>
<comment type="subcellular location">
    <subcellularLocation>
        <location evidence="1">Nucleus</location>
    </subcellularLocation>
</comment>
<dbReference type="GO" id="GO:0005634">
    <property type="term" value="C:nucleus"/>
    <property type="evidence" value="ECO:0007669"/>
    <property type="project" value="UniProtKB-SubCell"/>
</dbReference>
<dbReference type="Proteomes" id="UP000009138">
    <property type="component" value="Unassembled WGS sequence"/>
</dbReference>
<keyword evidence="4" id="KW-0804">Transcription</keyword>
<evidence type="ECO:0000256" key="2">
    <source>
        <dbReference type="ARBA" id="ARBA00023015"/>
    </source>
</evidence>
<dbReference type="PANTHER" id="PTHR13044">
    <property type="entry name" value="ACTIVATING TRANSCRIPTION FACTOR ATF 4/5"/>
    <property type="match status" value="1"/>
</dbReference>
<reference evidence="9 10" key="1">
    <citation type="journal article" date="2009" name="PLoS Genet.">
        <title>Genomic analysis of the basal lineage fungus Rhizopus oryzae reveals a whole-genome duplication.</title>
        <authorList>
            <person name="Ma L.-J."/>
            <person name="Ibrahim A.S."/>
            <person name="Skory C."/>
            <person name="Grabherr M.G."/>
            <person name="Burger G."/>
            <person name="Butler M."/>
            <person name="Elias M."/>
            <person name="Idnurm A."/>
            <person name="Lang B.F."/>
            <person name="Sone T."/>
            <person name="Abe A."/>
            <person name="Calvo S.E."/>
            <person name="Corrochano L.M."/>
            <person name="Engels R."/>
            <person name="Fu J."/>
            <person name="Hansberg W."/>
            <person name="Kim J.-M."/>
            <person name="Kodira C.D."/>
            <person name="Koehrsen M.J."/>
            <person name="Liu B."/>
            <person name="Miranda-Saavedra D."/>
            <person name="O'Leary S."/>
            <person name="Ortiz-Castellanos L."/>
            <person name="Poulter R."/>
            <person name="Rodriguez-Romero J."/>
            <person name="Ruiz-Herrera J."/>
            <person name="Shen Y.-Q."/>
            <person name="Zeng Q."/>
            <person name="Galagan J."/>
            <person name="Birren B.W."/>
            <person name="Cuomo C.A."/>
            <person name="Wickes B.L."/>
        </authorList>
    </citation>
    <scope>NUCLEOTIDE SEQUENCE [LARGE SCALE GENOMIC DNA]</scope>
    <source>
        <strain evidence="10">RA 99-880 / ATCC MYA-4621 / FGSC 9543 / NRRL 43880</strain>
    </source>
</reference>
<dbReference type="VEuPathDB" id="FungiDB:RO3G_07265"/>
<keyword evidence="6" id="KW-0175">Coiled coil</keyword>
<dbReference type="eggNOG" id="ENOG502RB11">
    <property type="taxonomic scope" value="Eukaryota"/>
</dbReference>
<dbReference type="InterPro" id="IPR004827">
    <property type="entry name" value="bZIP"/>
</dbReference>
<dbReference type="RefSeq" id="XP_067517956.1">
    <property type="nucleotide sequence ID" value="XM_067661855.1"/>
</dbReference>
<evidence type="ECO:0000256" key="7">
    <source>
        <dbReference type="SAM" id="MobiDB-lite"/>
    </source>
</evidence>
<feature type="compositionally biased region" description="Basic and acidic residues" evidence="7">
    <location>
        <begin position="60"/>
        <end position="81"/>
    </location>
</feature>
<proteinExistence type="predicted"/>
<dbReference type="PANTHER" id="PTHR13044:SF14">
    <property type="entry name" value="CRYPTOCEPHAL, ISOFORM A"/>
    <property type="match status" value="1"/>
</dbReference>
<dbReference type="InParanoid" id="I1C280"/>
<dbReference type="Pfam" id="PF07716">
    <property type="entry name" value="bZIP_2"/>
    <property type="match status" value="1"/>
</dbReference>
<feature type="region of interest" description="Disordered" evidence="7">
    <location>
        <begin position="60"/>
        <end position="99"/>
    </location>
</feature>
<evidence type="ECO:0000256" key="1">
    <source>
        <dbReference type="ARBA" id="ARBA00004123"/>
    </source>
</evidence>
<dbReference type="GeneID" id="93614236"/>
<evidence type="ECO:0000256" key="5">
    <source>
        <dbReference type="ARBA" id="ARBA00023242"/>
    </source>
</evidence>
<feature type="domain" description="BZIP" evidence="8">
    <location>
        <begin position="82"/>
        <end position="96"/>
    </location>
</feature>
<accession>I1C280</accession>
<dbReference type="EMBL" id="CH476736">
    <property type="protein sequence ID" value="EIE82560.1"/>
    <property type="molecule type" value="Genomic_DNA"/>
</dbReference>
<evidence type="ECO:0000313" key="10">
    <source>
        <dbReference type="Proteomes" id="UP000009138"/>
    </source>
</evidence>
<gene>
    <name evidence="9" type="ORF">RO3G_07265</name>
</gene>
<dbReference type="PROSITE" id="PS00036">
    <property type="entry name" value="BZIP_BASIC"/>
    <property type="match status" value="1"/>
</dbReference>
<evidence type="ECO:0000256" key="6">
    <source>
        <dbReference type="SAM" id="Coils"/>
    </source>
</evidence>
<keyword evidence="10" id="KW-1185">Reference proteome</keyword>
<evidence type="ECO:0000313" key="9">
    <source>
        <dbReference type="EMBL" id="EIE82560.1"/>
    </source>
</evidence>
<evidence type="ECO:0000256" key="4">
    <source>
        <dbReference type="ARBA" id="ARBA00023163"/>
    </source>
</evidence>
<feature type="coiled-coil region" evidence="6">
    <location>
        <begin position="164"/>
        <end position="198"/>
    </location>
</feature>
<dbReference type="STRING" id="246409.I1C280"/>
<keyword evidence="2" id="KW-0805">Transcription regulation</keyword>
<organism evidence="9 10">
    <name type="scientific">Rhizopus delemar (strain RA 99-880 / ATCC MYA-4621 / FGSC 9543 / NRRL 43880)</name>
    <name type="common">Mucormycosis agent</name>
    <name type="synonym">Rhizopus arrhizus var. delemar</name>
    <dbReference type="NCBI Taxonomy" id="246409"/>
    <lineage>
        <taxon>Eukaryota</taxon>
        <taxon>Fungi</taxon>
        <taxon>Fungi incertae sedis</taxon>
        <taxon>Mucoromycota</taxon>
        <taxon>Mucoromycotina</taxon>
        <taxon>Mucoromycetes</taxon>
        <taxon>Mucorales</taxon>
        <taxon>Mucorineae</taxon>
        <taxon>Rhizopodaceae</taxon>
        <taxon>Rhizopus</taxon>
    </lineage>
</organism>
<dbReference type="GO" id="GO:0001228">
    <property type="term" value="F:DNA-binding transcription activator activity, RNA polymerase II-specific"/>
    <property type="evidence" value="ECO:0007669"/>
    <property type="project" value="TreeGrafter"/>
</dbReference>
<dbReference type="Gene3D" id="1.20.5.170">
    <property type="match status" value="1"/>
</dbReference>
<name>I1C280_RHIO9</name>
<dbReference type="InterPro" id="IPR046347">
    <property type="entry name" value="bZIP_sf"/>
</dbReference>
<dbReference type="OMA" id="FITRFRV"/>
<dbReference type="SUPFAM" id="SSF57959">
    <property type="entry name" value="Leucine zipper domain"/>
    <property type="match status" value="1"/>
</dbReference>
<dbReference type="GO" id="GO:0000977">
    <property type="term" value="F:RNA polymerase II transcription regulatory region sequence-specific DNA binding"/>
    <property type="evidence" value="ECO:0007669"/>
    <property type="project" value="TreeGrafter"/>
</dbReference>
<dbReference type="OrthoDB" id="2247093at2759"/>
<dbReference type="AlphaFoldDB" id="I1C280"/>
<keyword evidence="3" id="KW-0238">DNA-binding</keyword>
<keyword evidence="5" id="KW-0539">Nucleus</keyword>
<protein>
    <recommendedName>
        <fullName evidence="8">BZIP domain-containing protein</fullName>
    </recommendedName>
</protein>
<sequence length="201" mass="23512">MTSSPQHILPSISVFTARLASPPFNKKTLPILPKPYESQPENIWQIYHQQKPKEDHLILRRASDPTSTDKKRPSSEEVLAEKRRRNAGASARFRDRRKQRERELQERCQVLEKRAVDLEDALRMMDPGHPLLQSVVSNHLIVSQMNSVENRVILGRINQLEQFIARFRVEKQSDIKRLEELEKENQLLKSLLTSFTKKKQT</sequence>